<reference evidence="2 3" key="1">
    <citation type="journal article" date="2023" name="G3 (Bethesda)">
        <title>A chromosome-level genome assembly of Zasmidium syzygii isolated from banana leaves.</title>
        <authorList>
            <person name="van Westerhoven A.C."/>
            <person name="Mehrabi R."/>
            <person name="Talebi R."/>
            <person name="Steentjes M.B.F."/>
            <person name="Corcolon B."/>
            <person name="Chong P.A."/>
            <person name="Kema G.H.J."/>
            <person name="Seidl M.F."/>
        </authorList>
    </citation>
    <scope>NUCLEOTIDE SEQUENCE [LARGE SCALE GENOMIC DNA]</scope>
    <source>
        <strain evidence="2 3">P124</strain>
    </source>
</reference>
<keyword evidence="3" id="KW-1185">Reference proteome</keyword>
<evidence type="ECO:0000313" key="2">
    <source>
        <dbReference type="EMBL" id="KAK4505287.1"/>
    </source>
</evidence>
<feature type="region of interest" description="Disordered" evidence="1">
    <location>
        <begin position="1"/>
        <end position="22"/>
    </location>
</feature>
<evidence type="ECO:0000313" key="3">
    <source>
        <dbReference type="Proteomes" id="UP001305779"/>
    </source>
</evidence>
<accession>A0ABR0EUL8</accession>
<sequence>MALSSDTAAADGATESRVPGQISAAKHEQIATIMSLTNGFDLTEMNELRRQMNERQNQESILMRFPAEIRNTIFEMAFLDPPLAYEEDKTAVSFPVKKGDPFVERFREFTTLILGPTSINACRQMRRECRSLLCLDKISVTKCAKSHGNPIRSVIPSSPAQLRQDLQSFTHFKAYLHDSVDDAVRYSRRFSLRLGRDFTGTLCFHSSLGFKHRSFEAYRWDLRDLDQRGFKISEPRRAGRAI</sequence>
<dbReference type="EMBL" id="JAXOVC010000002">
    <property type="protein sequence ID" value="KAK4505287.1"/>
    <property type="molecule type" value="Genomic_DNA"/>
</dbReference>
<dbReference type="Proteomes" id="UP001305779">
    <property type="component" value="Unassembled WGS sequence"/>
</dbReference>
<comment type="caution">
    <text evidence="2">The sequence shown here is derived from an EMBL/GenBank/DDBJ whole genome shotgun (WGS) entry which is preliminary data.</text>
</comment>
<name>A0ABR0EUL8_ZASCE</name>
<protein>
    <submittedName>
        <fullName evidence="2">Uncharacterized protein</fullName>
    </submittedName>
</protein>
<organism evidence="2 3">
    <name type="scientific">Zasmidium cellare</name>
    <name type="common">Wine cellar mold</name>
    <name type="synonym">Racodium cellare</name>
    <dbReference type="NCBI Taxonomy" id="395010"/>
    <lineage>
        <taxon>Eukaryota</taxon>
        <taxon>Fungi</taxon>
        <taxon>Dikarya</taxon>
        <taxon>Ascomycota</taxon>
        <taxon>Pezizomycotina</taxon>
        <taxon>Dothideomycetes</taxon>
        <taxon>Dothideomycetidae</taxon>
        <taxon>Mycosphaerellales</taxon>
        <taxon>Mycosphaerellaceae</taxon>
        <taxon>Zasmidium</taxon>
    </lineage>
</organism>
<gene>
    <name evidence="2" type="ORF">PRZ48_003250</name>
</gene>
<proteinExistence type="predicted"/>
<evidence type="ECO:0000256" key="1">
    <source>
        <dbReference type="SAM" id="MobiDB-lite"/>
    </source>
</evidence>